<accession>A0A5A7RKF7</accession>
<feature type="region of interest" description="Disordered" evidence="1">
    <location>
        <begin position="244"/>
        <end position="292"/>
    </location>
</feature>
<organism evidence="2 3">
    <name type="scientific">Striga asiatica</name>
    <name type="common">Asiatic witchweed</name>
    <name type="synonym">Buchnera asiatica</name>
    <dbReference type="NCBI Taxonomy" id="4170"/>
    <lineage>
        <taxon>Eukaryota</taxon>
        <taxon>Viridiplantae</taxon>
        <taxon>Streptophyta</taxon>
        <taxon>Embryophyta</taxon>
        <taxon>Tracheophyta</taxon>
        <taxon>Spermatophyta</taxon>
        <taxon>Magnoliopsida</taxon>
        <taxon>eudicotyledons</taxon>
        <taxon>Gunneridae</taxon>
        <taxon>Pentapetalae</taxon>
        <taxon>asterids</taxon>
        <taxon>lamiids</taxon>
        <taxon>Lamiales</taxon>
        <taxon>Orobanchaceae</taxon>
        <taxon>Buchnereae</taxon>
        <taxon>Striga</taxon>
    </lineage>
</organism>
<proteinExistence type="predicted"/>
<feature type="region of interest" description="Disordered" evidence="1">
    <location>
        <begin position="168"/>
        <end position="225"/>
    </location>
</feature>
<gene>
    <name evidence="2" type="ORF">STAS_35554</name>
</gene>
<comment type="caution">
    <text evidence="2">The sequence shown here is derived from an EMBL/GenBank/DDBJ whole genome shotgun (WGS) entry which is preliminary data.</text>
</comment>
<name>A0A5A7RKF7_STRAF</name>
<evidence type="ECO:0000313" key="3">
    <source>
        <dbReference type="Proteomes" id="UP000325081"/>
    </source>
</evidence>
<sequence length="292" mass="32109">MVEGDSEDVVVHGVHVGEGGEEADSGEGLVVELVLAEGIHHGARLRVNRVERAGGLVGHHHDGDDGHGAVLGCEGGLEEVDGEGYVVLLTDAHQDAQLSVAPQVLDGTPAQRNFVPAGVVHETAGAHDGPNLDDTCKHHEQRDDPQRPQVDLEHIRLEPACREEGRVQELPNWVLEPGDDGRSQGAALRQQQAQHKRPQHKVLPDSFREQCGPQHAHEEAQDMPLPHRPHARHLLRHAAHEWAQPVAHAHHEREGRRHGEGRPERVVLRLYDGEEDADKGHPEEVTEHGCRD</sequence>
<protein>
    <submittedName>
        <fullName evidence="2">Zinc finger protein</fullName>
    </submittedName>
</protein>
<reference evidence="3" key="1">
    <citation type="journal article" date="2019" name="Curr. Biol.">
        <title>Genome Sequence of Striga asiatica Provides Insight into the Evolution of Plant Parasitism.</title>
        <authorList>
            <person name="Yoshida S."/>
            <person name="Kim S."/>
            <person name="Wafula E.K."/>
            <person name="Tanskanen J."/>
            <person name="Kim Y.M."/>
            <person name="Honaas L."/>
            <person name="Yang Z."/>
            <person name="Spallek T."/>
            <person name="Conn C.E."/>
            <person name="Ichihashi Y."/>
            <person name="Cheong K."/>
            <person name="Cui S."/>
            <person name="Der J.P."/>
            <person name="Gundlach H."/>
            <person name="Jiao Y."/>
            <person name="Hori C."/>
            <person name="Ishida J.K."/>
            <person name="Kasahara H."/>
            <person name="Kiba T."/>
            <person name="Kim M.S."/>
            <person name="Koo N."/>
            <person name="Laohavisit A."/>
            <person name="Lee Y.H."/>
            <person name="Lumba S."/>
            <person name="McCourt P."/>
            <person name="Mortimer J.C."/>
            <person name="Mutuku J.M."/>
            <person name="Nomura T."/>
            <person name="Sasaki-Sekimoto Y."/>
            <person name="Seto Y."/>
            <person name="Wang Y."/>
            <person name="Wakatake T."/>
            <person name="Sakakibara H."/>
            <person name="Demura T."/>
            <person name="Yamaguchi S."/>
            <person name="Yoneyama K."/>
            <person name="Manabe R.I."/>
            <person name="Nelson D.C."/>
            <person name="Schulman A.H."/>
            <person name="Timko M.P."/>
            <person name="dePamphilis C.W."/>
            <person name="Choi D."/>
            <person name="Shirasu K."/>
        </authorList>
    </citation>
    <scope>NUCLEOTIDE SEQUENCE [LARGE SCALE GENOMIC DNA]</scope>
    <source>
        <strain evidence="3">cv. UVA1</strain>
    </source>
</reference>
<keyword evidence="3" id="KW-1185">Reference proteome</keyword>
<dbReference type="Proteomes" id="UP000325081">
    <property type="component" value="Unassembled WGS sequence"/>
</dbReference>
<feature type="compositionally biased region" description="Basic and acidic residues" evidence="1">
    <location>
        <begin position="134"/>
        <end position="150"/>
    </location>
</feature>
<evidence type="ECO:0000256" key="1">
    <source>
        <dbReference type="SAM" id="MobiDB-lite"/>
    </source>
</evidence>
<dbReference type="EMBL" id="BKCP01013514">
    <property type="protein sequence ID" value="GER57725.1"/>
    <property type="molecule type" value="Genomic_DNA"/>
</dbReference>
<dbReference type="AlphaFoldDB" id="A0A5A7RKF7"/>
<feature type="compositionally biased region" description="Basic and acidic residues" evidence="1">
    <location>
        <begin position="278"/>
        <end position="292"/>
    </location>
</feature>
<feature type="compositionally biased region" description="Basic and acidic residues" evidence="1">
    <location>
        <begin position="249"/>
        <end position="267"/>
    </location>
</feature>
<feature type="region of interest" description="Disordered" evidence="1">
    <location>
        <begin position="122"/>
        <end position="150"/>
    </location>
</feature>
<evidence type="ECO:0000313" key="2">
    <source>
        <dbReference type="EMBL" id="GER57725.1"/>
    </source>
</evidence>